<evidence type="ECO:0000256" key="1">
    <source>
        <dbReference type="SAM" id="MobiDB-lite"/>
    </source>
</evidence>
<sequence>MRAIGFIFTPYSWRVASLASSPESCIASAHDTLVSRDTAQHQQWRRQLQTRRSISTYHGKTNLPNKPGINGQLVRQILSHLTEDVPTNSRDNIALGWRCFGKDESGAILALIASFTWSIVVTIAMSCGCRELSESTPTKDHQPAKSQIQVAGR</sequence>
<evidence type="ECO:0000313" key="3">
    <source>
        <dbReference type="Proteomes" id="UP000729357"/>
    </source>
</evidence>
<proteinExistence type="predicted"/>
<dbReference type="EMBL" id="JAHFXS010000001">
    <property type="protein sequence ID" value="KAG9991620.1"/>
    <property type="molecule type" value="Genomic_DNA"/>
</dbReference>
<feature type="compositionally biased region" description="Basic and acidic residues" evidence="1">
    <location>
        <begin position="133"/>
        <end position="143"/>
    </location>
</feature>
<keyword evidence="3" id="KW-1185">Reference proteome</keyword>
<reference evidence="2" key="1">
    <citation type="journal article" date="2021" name="J Fungi (Basel)">
        <title>Virulence traits and population genomics of the black yeast Aureobasidium melanogenum.</title>
        <authorList>
            <person name="Cernosa A."/>
            <person name="Sun X."/>
            <person name="Gostincar C."/>
            <person name="Fang C."/>
            <person name="Gunde-Cimerman N."/>
            <person name="Song Z."/>
        </authorList>
    </citation>
    <scope>NUCLEOTIDE SEQUENCE</scope>
    <source>
        <strain evidence="2">EXF-9298</strain>
    </source>
</reference>
<evidence type="ECO:0000313" key="2">
    <source>
        <dbReference type="EMBL" id="KAG9991620.1"/>
    </source>
</evidence>
<comment type="caution">
    <text evidence="2">The sequence shown here is derived from an EMBL/GenBank/DDBJ whole genome shotgun (WGS) entry which is preliminary data.</text>
</comment>
<feature type="region of interest" description="Disordered" evidence="1">
    <location>
        <begin position="133"/>
        <end position="153"/>
    </location>
</feature>
<dbReference type="AlphaFoldDB" id="A0A9P8G5L2"/>
<feature type="non-terminal residue" evidence="2">
    <location>
        <position position="153"/>
    </location>
</feature>
<feature type="compositionally biased region" description="Polar residues" evidence="1">
    <location>
        <begin position="144"/>
        <end position="153"/>
    </location>
</feature>
<gene>
    <name evidence="2" type="ORF">KCU98_g126</name>
</gene>
<accession>A0A9P8G5L2</accession>
<protein>
    <submittedName>
        <fullName evidence="2">Uncharacterized protein</fullName>
    </submittedName>
</protein>
<name>A0A9P8G5L2_AURME</name>
<reference evidence="2" key="2">
    <citation type="submission" date="2021-08" db="EMBL/GenBank/DDBJ databases">
        <authorList>
            <person name="Gostincar C."/>
            <person name="Sun X."/>
            <person name="Song Z."/>
            <person name="Gunde-Cimerman N."/>
        </authorList>
    </citation>
    <scope>NUCLEOTIDE SEQUENCE</scope>
    <source>
        <strain evidence="2">EXF-9298</strain>
    </source>
</reference>
<organism evidence="2 3">
    <name type="scientific">Aureobasidium melanogenum</name>
    <name type="common">Aureobasidium pullulans var. melanogenum</name>
    <dbReference type="NCBI Taxonomy" id="46634"/>
    <lineage>
        <taxon>Eukaryota</taxon>
        <taxon>Fungi</taxon>
        <taxon>Dikarya</taxon>
        <taxon>Ascomycota</taxon>
        <taxon>Pezizomycotina</taxon>
        <taxon>Dothideomycetes</taxon>
        <taxon>Dothideomycetidae</taxon>
        <taxon>Dothideales</taxon>
        <taxon>Saccotheciaceae</taxon>
        <taxon>Aureobasidium</taxon>
    </lineage>
</organism>
<dbReference type="Proteomes" id="UP000729357">
    <property type="component" value="Unassembled WGS sequence"/>
</dbReference>